<evidence type="ECO:0000313" key="3">
    <source>
        <dbReference type="EMBL" id="ESO90342.1"/>
    </source>
</evidence>
<evidence type="ECO:0000256" key="2">
    <source>
        <dbReference type="SAM" id="MobiDB-lite"/>
    </source>
</evidence>
<feature type="region of interest" description="Disordered" evidence="2">
    <location>
        <begin position="576"/>
        <end position="633"/>
    </location>
</feature>
<dbReference type="AlphaFoldDB" id="V4A127"/>
<keyword evidence="1" id="KW-0175">Coiled coil</keyword>
<gene>
    <name evidence="3" type="ORF">LOTGIDRAFT_233838</name>
</gene>
<evidence type="ECO:0000256" key="1">
    <source>
        <dbReference type="SAM" id="Coils"/>
    </source>
</evidence>
<feature type="compositionally biased region" description="Low complexity" evidence="2">
    <location>
        <begin position="512"/>
        <end position="524"/>
    </location>
</feature>
<evidence type="ECO:0000313" key="4">
    <source>
        <dbReference type="Proteomes" id="UP000030746"/>
    </source>
</evidence>
<dbReference type="GeneID" id="20249369"/>
<sequence>MDVGEANKFINALVKNLQVLCHGHVNFNSSIQVIGHLYLNVDSDTNIDYIVNEKVCKSDLSSTVFVSKSYHSEPKTPVKPAQSGKRPENTKHTVVPVSIPSLSQPISNRRTVPKRKMSQNIHPAYRDDEPTFESPAKIPMLSLDEFKARITSTPIQPKPKAEEEVNLSIVKQEPGIEKEDLQSSDHSNVPGPSFEHLSDDFNQNDQIYSNQFNQTKTPVPVALHDNDSNMDTVFSHSLDTGTSGSMASPSHFGSIDGSSIDNNLKTKKPRTRVQISAARRSKKYRDKFRDDPEFRKRESERKKNYIKKIREEDDPQKLLELREKNRIRQANYRLKKRIKIWKERTKKQIASALRSRRYRERKRARLEGRVYEEKVTPKKEMKDKSAKKEKSDPNQEVKETSKEKDQSKYVENDAGSKSSKVAVKVTSSIQNVRPNSSQENEASPFSSSMSQVKDSSIETTPSRSKEKIDLTQFSKTEGKDSPRDNTISEPKGKRNSRQISPRLGKKSPVKNIPSPISDVDSVSPETQVQLMKDATLYSISTLENAQSQPKDNTGLNESATHNEMIDLFSIIEEFDPQEEIISAPSSSFMTEMEKDNPIPKDEKDPTPSTEIEKSSTENNQTEPVEKNNPFPSAKKIRIKIIAETVEDTTVKPGKMKTELEEAQDIIRAKNRLQQQLIEKRKNKKN</sequence>
<feature type="compositionally biased region" description="Polar residues" evidence="2">
    <location>
        <begin position="429"/>
        <end position="462"/>
    </location>
</feature>
<feature type="coiled-coil region" evidence="1">
    <location>
        <begin position="655"/>
        <end position="682"/>
    </location>
</feature>
<reference evidence="3 4" key="1">
    <citation type="journal article" date="2013" name="Nature">
        <title>Insights into bilaterian evolution from three spiralian genomes.</title>
        <authorList>
            <person name="Simakov O."/>
            <person name="Marletaz F."/>
            <person name="Cho S.J."/>
            <person name="Edsinger-Gonzales E."/>
            <person name="Havlak P."/>
            <person name="Hellsten U."/>
            <person name="Kuo D.H."/>
            <person name="Larsson T."/>
            <person name="Lv J."/>
            <person name="Arendt D."/>
            <person name="Savage R."/>
            <person name="Osoegawa K."/>
            <person name="de Jong P."/>
            <person name="Grimwood J."/>
            <person name="Chapman J.A."/>
            <person name="Shapiro H."/>
            <person name="Aerts A."/>
            <person name="Otillar R.P."/>
            <person name="Terry A.Y."/>
            <person name="Boore J.L."/>
            <person name="Grigoriev I.V."/>
            <person name="Lindberg D.R."/>
            <person name="Seaver E.C."/>
            <person name="Weisblat D.A."/>
            <person name="Putnam N.H."/>
            <person name="Rokhsar D.S."/>
        </authorList>
    </citation>
    <scope>NUCLEOTIDE SEQUENCE [LARGE SCALE GENOMIC DNA]</scope>
</reference>
<dbReference type="EMBL" id="KB202444">
    <property type="protein sequence ID" value="ESO90342.1"/>
    <property type="molecule type" value="Genomic_DNA"/>
</dbReference>
<dbReference type="KEGG" id="lgi:LOTGIDRAFT_233838"/>
<feature type="compositionally biased region" description="Basic and acidic residues" evidence="2">
    <location>
        <begin position="287"/>
        <end position="299"/>
    </location>
</feature>
<keyword evidence="4" id="KW-1185">Reference proteome</keyword>
<feature type="region of interest" description="Disordered" evidence="2">
    <location>
        <begin position="369"/>
        <end position="527"/>
    </location>
</feature>
<proteinExistence type="predicted"/>
<feature type="compositionally biased region" description="Basic and acidic residues" evidence="2">
    <location>
        <begin position="369"/>
        <end position="411"/>
    </location>
</feature>
<dbReference type="HOGENOM" id="CLU_401875_0_0_1"/>
<organism evidence="3 4">
    <name type="scientific">Lottia gigantea</name>
    <name type="common">Giant owl limpet</name>
    <dbReference type="NCBI Taxonomy" id="225164"/>
    <lineage>
        <taxon>Eukaryota</taxon>
        <taxon>Metazoa</taxon>
        <taxon>Spiralia</taxon>
        <taxon>Lophotrochozoa</taxon>
        <taxon>Mollusca</taxon>
        <taxon>Gastropoda</taxon>
        <taxon>Patellogastropoda</taxon>
        <taxon>Lottioidea</taxon>
        <taxon>Lottiidae</taxon>
        <taxon>Lottia</taxon>
    </lineage>
</organism>
<protein>
    <submittedName>
        <fullName evidence="3">Uncharacterized protein</fullName>
    </submittedName>
</protein>
<feature type="region of interest" description="Disordered" evidence="2">
    <location>
        <begin position="240"/>
        <end position="269"/>
    </location>
</feature>
<dbReference type="RefSeq" id="XP_009059013.1">
    <property type="nucleotide sequence ID" value="XM_009060765.1"/>
</dbReference>
<feature type="compositionally biased region" description="Low complexity" evidence="2">
    <location>
        <begin position="416"/>
        <end position="428"/>
    </location>
</feature>
<feature type="region of interest" description="Disordered" evidence="2">
    <location>
        <begin position="69"/>
        <end position="91"/>
    </location>
</feature>
<feature type="compositionally biased region" description="Basic and acidic residues" evidence="2">
    <location>
        <begin position="591"/>
        <end position="615"/>
    </location>
</feature>
<dbReference type="Proteomes" id="UP000030746">
    <property type="component" value="Unassembled WGS sequence"/>
</dbReference>
<name>V4A127_LOTGI</name>
<dbReference type="OrthoDB" id="6162283at2759"/>
<accession>V4A127</accession>
<dbReference type="CTD" id="20249369"/>
<feature type="region of interest" description="Disordered" evidence="2">
    <location>
        <begin position="280"/>
        <end position="299"/>
    </location>
</feature>